<organism evidence="1">
    <name type="scientific">marine sediment metagenome</name>
    <dbReference type="NCBI Taxonomy" id="412755"/>
    <lineage>
        <taxon>unclassified sequences</taxon>
        <taxon>metagenomes</taxon>
        <taxon>ecological metagenomes</taxon>
    </lineage>
</organism>
<reference evidence="1" key="1">
    <citation type="journal article" date="2015" name="Nature">
        <title>Complex archaea that bridge the gap between prokaryotes and eukaryotes.</title>
        <authorList>
            <person name="Spang A."/>
            <person name="Saw J.H."/>
            <person name="Jorgensen S.L."/>
            <person name="Zaremba-Niedzwiedzka K."/>
            <person name="Martijn J."/>
            <person name="Lind A.E."/>
            <person name="van Eijk R."/>
            <person name="Schleper C."/>
            <person name="Guy L."/>
            <person name="Ettema T.J."/>
        </authorList>
    </citation>
    <scope>NUCLEOTIDE SEQUENCE</scope>
</reference>
<protein>
    <submittedName>
        <fullName evidence="1">Uncharacterized protein</fullName>
    </submittedName>
</protein>
<accession>A0A0F9RHD2</accession>
<sequence length="94" mass="9673">MTVPSQQYKPIGSLAVEMAVASVLSAGVVTAVEVTLRSKTAIATPTSFITDNDLVNEVVSRAGLDEATTFTGYVLASSSTPGDDFVYVVTAAVT</sequence>
<comment type="caution">
    <text evidence="1">The sequence shown here is derived from an EMBL/GenBank/DDBJ whole genome shotgun (WGS) entry which is preliminary data.</text>
</comment>
<name>A0A0F9RHD2_9ZZZZ</name>
<dbReference type="EMBL" id="LAZR01001182">
    <property type="protein sequence ID" value="KKN49142.1"/>
    <property type="molecule type" value="Genomic_DNA"/>
</dbReference>
<proteinExistence type="predicted"/>
<gene>
    <name evidence="1" type="ORF">LCGC14_0645900</name>
</gene>
<dbReference type="AlphaFoldDB" id="A0A0F9RHD2"/>
<evidence type="ECO:0000313" key="1">
    <source>
        <dbReference type="EMBL" id="KKN49142.1"/>
    </source>
</evidence>